<dbReference type="AlphaFoldDB" id="A0A1V2HYZ7"/>
<protein>
    <submittedName>
        <fullName evidence="2">Uncharacterized protein</fullName>
    </submittedName>
</protein>
<reference evidence="3" key="1">
    <citation type="submission" date="2016-10" db="EMBL/GenBank/DDBJ databases">
        <title>Frankia sp. NRRL B-16386 Genome sequencing.</title>
        <authorList>
            <person name="Ghodhbane-Gtari F."/>
            <person name="Swanson E."/>
            <person name="Gueddou A."/>
            <person name="Hezbri K."/>
            <person name="Ktari K."/>
            <person name="Nouioui I."/>
            <person name="Morris K."/>
            <person name="Simpson S."/>
            <person name="Abebe-Akele F."/>
            <person name="Thomas K."/>
            <person name="Gtari M."/>
            <person name="Tisa L.S."/>
        </authorList>
    </citation>
    <scope>NUCLEOTIDE SEQUENCE [LARGE SCALE GENOMIC DNA]</scope>
    <source>
        <strain evidence="3">NRRL B-16386</strain>
    </source>
</reference>
<evidence type="ECO:0000313" key="2">
    <source>
        <dbReference type="EMBL" id="ONH21845.1"/>
    </source>
</evidence>
<dbReference type="EMBL" id="MOMC01000142">
    <property type="protein sequence ID" value="ONH21845.1"/>
    <property type="molecule type" value="Genomic_DNA"/>
</dbReference>
<sequence>MLVNGWSEPNPLDVVGQDLLVQVAGLSHPPRCPVCLGEVATGGHGLGWSEPSAQPVGQDLLGQVDSQ</sequence>
<proteinExistence type="predicted"/>
<accession>A0A1V2HYZ7</accession>
<name>A0A1V2HYZ7_9ACTN</name>
<keyword evidence="3" id="KW-1185">Reference proteome</keyword>
<dbReference type="RefSeq" id="WP_076823012.1">
    <property type="nucleotide sequence ID" value="NZ_MOMC01000142.1"/>
</dbReference>
<comment type="caution">
    <text evidence="2">The sequence shown here is derived from an EMBL/GenBank/DDBJ whole genome shotgun (WGS) entry which is preliminary data.</text>
</comment>
<feature type="region of interest" description="Disordered" evidence="1">
    <location>
        <begin position="46"/>
        <end position="67"/>
    </location>
</feature>
<gene>
    <name evidence="2" type="ORF">BL253_37640</name>
</gene>
<evidence type="ECO:0000313" key="3">
    <source>
        <dbReference type="Proteomes" id="UP000188929"/>
    </source>
</evidence>
<organism evidence="2 3">
    <name type="scientific">Pseudofrankia asymbiotica</name>
    <dbReference type="NCBI Taxonomy" id="1834516"/>
    <lineage>
        <taxon>Bacteria</taxon>
        <taxon>Bacillati</taxon>
        <taxon>Actinomycetota</taxon>
        <taxon>Actinomycetes</taxon>
        <taxon>Frankiales</taxon>
        <taxon>Frankiaceae</taxon>
        <taxon>Pseudofrankia</taxon>
    </lineage>
</organism>
<evidence type="ECO:0000256" key="1">
    <source>
        <dbReference type="SAM" id="MobiDB-lite"/>
    </source>
</evidence>
<dbReference type="Proteomes" id="UP000188929">
    <property type="component" value="Unassembled WGS sequence"/>
</dbReference>